<keyword evidence="13 19" id="KW-0448">Lipopolysaccharide biosynthesis</keyword>
<evidence type="ECO:0000256" key="12">
    <source>
        <dbReference type="ARBA" id="ARBA00022692"/>
    </source>
</evidence>
<evidence type="ECO:0000256" key="17">
    <source>
        <dbReference type="ARBA" id="ARBA00025446"/>
    </source>
</evidence>
<evidence type="ECO:0000256" key="3">
    <source>
        <dbReference type="ARBA" id="ARBA00010814"/>
    </source>
</evidence>
<dbReference type="GO" id="GO:0009103">
    <property type="term" value="P:lipopolysaccharide biosynthetic process"/>
    <property type="evidence" value="ECO:0007669"/>
    <property type="project" value="UniProtKB-KW"/>
</dbReference>
<dbReference type="GO" id="GO:0103015">
    <property type="term" value="F:4-amino-4-deoxy-L-arabinose transferase activity"/>
    <property type="evidence" value="ECO:0007669"/>
    <property type="project" value="UniProtKB-EC"/>
</dbReference>
<keyword evidence="15 19" id="KW-0443">Lipid metabolism</keyword>
<feature type="transmembrane region" description="Helical" evidence="19">
    <location>
        <begin position="164"/>
        <end position="192"/>
    </location>
</feature>
<feature type="transmembrane region" description="Helical" evidence="19">
    <location>
        <begin position="409"/>
        <end position="427"/>
    </location>
</feature>
<dbReference type="InterPro" id="IPR003342">
    <property type="entry name" value="ArnT-like_N"/>
</dbReference>
<keyword evidence="16 19" id="KW-0472">Membrane</keyword>
<dbReference type="Proteomes" id="UP000059419">
    <property type="component" value="Plasmid pEM01"/>
</dbReference>
<evidence type="ECO:0000256" key="11">
    <source>
        <dbReference type="ARBA" id="ARBA00022679"/>
    </source>
</evidence>
<evidence type="ECO:0000256" key="5">
    <source>
        <dbReference type="ARBA" id="ARBA00015532"/>
    </source>
</evidence>
<comment type="subcellular location">
    <subcellularLocation>
        <location evidence="1">Cell inner membrane</location>
        <topology evidence="1">Multi-pass membrane protein</topology>
    </subcellularLocation>
    <subcellularLocation>
        <location evidence="19">Cell membrane</location>
        <topology evidence="19">Multi-pass membrane protein</topology>
    </subcellularLocation>
</comment>
<keyword evidence="6 19" id="KW-1003">Cell membrane</keyword>
<comment type="similarity">
    <text evidence="3 19">Belongs to the glycosyltransferase 83 family.</text>
</comment>
<dbReference type="RefSeq" id="WP_067435774.1">
    <property type="nucleotide sequence ID" value="NZ_LN907828.1"/>
</dbReference>
<geneLocation type="plasmid" evidence="22">
    <name>pEM01</name>
</geneLocation>
<keyword evidence="10 19" id="KW-0328">Glycosyltransferase</keyword>
<evidence type="ECO:0000256" key="2">
    <source>
        <dbReference type="ARBA" id="ARBA00005200"/>
    </source>
</evidence>
<evidence type="ECO:0000256" key="18">
    <source>
        <dbReference type="ARBA" id="ARBA00034054"/>
    </source>
</evidence>
<protein>
    <recommendedName>
        <fullName evidence="5 19">Undecaprenyl phosphate-alpha-4-amino-4-deoxy-L-arabinose arabinosyl transferase</fullName>
        <ecNumber evidence="4 19">2.4.2.43</ecNumber>
    </recommendedName>
    <alternativeName>
        <fullName evidence="19">4-amino-4-deoxy-L-arabinose lipid A transferase</fullName>
    </alternativeName>
    <alternativeName>
        <fullName evidence="19">Lipid IV(A) 4-amino-4-deoxy-L-arabinosyltransferase</fullName>
    </alternativeName>
    <alternativeName>
        <fullName evidence="19">Undecaprenyl phosphate-alpha-L-Ara4N transferase</fullName>
    </alternativeName>
</protein>
<dbReference type="InterPro" id="IPR022839">
    <property type="entry name" value="ArnT"/>
</dbReference>
<dbReference type="AlphaFoldDB" id="A0A0U5L4Q5"/>
<evidence type="ECO:0000256" key="15">
    <source>
        <dbReference type="ARBA" id="ARBA00023098"/>
    </source>
</evidence>
<comment type="pathway">
    <text evidence="2 19">Lipopolysaccharide metabolism; 4-amino-4-deoxy-beta-L-arabinose-lipid A biosynthesis.</text>
</comment>
<feature type="domain" description="ArnT-like N-terminal" evidence="20">
    <location>
        <begin position="8"/>
        <end position="237"/>
    </location>
</feature>
<feature type="transmembrane region" description="Helical" evidence="19">
    <location>
        <begin position="348"/>
        <end position="370"/>
    </location>
</feature>
<dbReference type="UniPathway" id="UPA00037"/>
<keyword evidence="7 19" id="KW-0444">Lipid biosynthesis</keyword>
<evidence type="ECO:0000256" key="4">
    <source>
        <dbReference type="ARBA" id="ARBA00012056"/>
    </source>
</evidence>
<gene>
    <name evidence="19 21" type="primary">arnT</name>
    <name evidence="21" type="ORF">EM595_p0070</name>
</gene>
<evidence type="ECO:0000259" key="20">
    <source>
        <dbReference type="Pfam" id="PF02366"/>
    </source>
</evidence>
<dbReference type="InterPro" id="IPR050297">
    <property type="entry name" value="LipidA_mod_glycosyltrf_83"/>
</dbReference>
<feature type="transmembrane region" description="Helical" evidence="19">
    <location>
        <begin position="204"/>
        <end position="227"/>
    </location>
</feature>
<dbReference type="OrthoDB" id="9775035at2"/>
<dbReference type="EC" id="2.4.2.43" evidence="4 19"/>
<evidence type="ECO:0000313" key="21">
    <source>
        <dbReference type="EMBL" id="CUU25770.1"/>
    </source>
</evidence>
<dbReference type="GO" id="GO:0010041">
    <property type="term" value="P:response to iron(III) ion"/>
    <property type="evidence" value="ECO:0007669"/>
    <property type="project" value="TreeGrafter"/>
</dbReference>
<evidence type="ECO:0000256" key="16">
    <source>
        <dbReference type="ARBA" id="ARBA00023136"/>
    </source>
</evidence>
<accession>A0A0U5L4Q5</accession>
<evidence type="ECO:0000256" key="14">
    <source>
        <dbReference type="ARBA" id="ARBA00022989"/>
    </source>
</evidence>
<proteinExistence type="inferred from homology"/>
<feature type="transmembrane region" description="Helical" evidence="19">
    <location>
        <begin position="382"/>
        <end position="402"/>
    </location>
</feature>
<keyword evidence="9 19" id="KW-0441">Lipid A biosynthesis</keyword>
<feature type="transmembrane region" description="Helical" evidence="19">
    <location>
        <begin position="257"/>
        <end position="280"/>
    </location>
</feature>
<dbReference type="PATRIC" id="fig|1619313.3.peg.3671"/>
<organism evidence="21 22">
    <name type="scientific">Duffyella gerundensis</name>
    <dbReference type="NCBI Taxonomy" id="1619313"/>
    <lineage>
        <taxon>Bacteria</taxon>
        <taxon>Pseudomonadati</taxon>
        <taxon>Pseudomonadota</taxon>
        <taxon>Gammaproteobacteria</taxon>
        <taxon>Enterobacterales</taxon>
        <taxon>Erwiniaceae</taxon>
        <taxon>Duffyella</taxon>
    </lineage>
</organism>
<name>A0A0U5L4Q5_9GAMM</name>
<feature type="transmembrane region" description="Helical" evidence="19">
    <location>
        <begin position="123"/>
        <end position="152"/>
    </location>
</feature>
<feature type="transmembrane region" description="Helical" evidence="19">
    <location>
        <begin position="292"/>
        <end position="309"/>
    </location>
</feature>
<dbReference type="Pfam" id="PF02366">
    <property type="entry name" value="PMT"/>
    <property type="match status" value="1"/>
</dbReference>
<comment type="function">
    <text evidence="17 19">Catalyzes the transfer of the L-Ara4N moiety of the glycolipid undecaprenyl phosphate-alpha-L-Ara4N to lipid A. The modified arabinose is attached to lipid A and is required for resistance to polymyxin and cationic antimicrobial peptides.</text>
</comment>
<dbReference type="GO" id="GO:0005886">
    <property type="term" value="C:plasma membrane"/>
    <property type="evidence" value="ECO:0007669"/>
    <property type="project" value="UniProtKB-SubCell"/>
</dbReference>
<evidence type="ECO:0000256" key="10">
    <source>
        <dbReference type="ARBA" id="ARBA00022676"/>
    </source>
</evidence>
<dbReference type="KEGG" id="ege:EM595_p0070"/>
<evidence type="ECO:0000256" key="9">
    <source>
        <dbReference type="ARBA" id="ARBA00022556"/>
    </source>
</evidence>
<dbReference type="GO" id="GO:0006493">
    <property type="term" value="P:protein O-linked glycosylation"/>
    <property type="evidence" value="ECO:0007669"/>
    <property type="project" value="InterPro"/>
</dbReference>
<keyword evidence="12 19" id="KW-0812">Transmembrane</keyword>
<evidence type="ECO:0000256" key="6">
    <source>
        <dbReference type="ARBA" id="ARBA00022475"/>
    </source>
</evidence>
<dbReference type="PANTHER" id="PTHR33908:SF3">
    <property type="entry name" value="UNDECAPRENYL PHOSPHATE-ALPHA-4-AMINO-4-DEOXY-L-ARABINOSE ARABINOSYL TRANSFERASE"/>
    <property type="match status" value="1"/>
</dbReference>
<dbReference type="GO" id="GO:0000030">
    <property type="term" value="F:mannosyltransferase activity"/>
    <property type="evidence" value="ECO:0007669"/>
    <property type="project" value="InterPro"/>
</dbReference>
<dbReference type="HAMAP" id="MF_01165">
    <property type="entry name" value="ArnT_transfer"/>
    <property type="match status" value="1"/>
</dbReference>
<keyword evidence="14 19" id="KW-1133">Transmembrane helix</keyword>
<reference evidence="22" key="1">
    <citation type="submission" date="2015-11" db="EMBL/GenBank/DDBJ databases">
        <authorList>
            <person name="Blom J."/>
        </authorList>
    </citation>
    <scope>NUCLEOTIDE SEQUENCE [LARGE SCALE GENOMIC DNA]</scope>
    <source>
        <plasmid evidence="22">pEM01</plasmid>
    </source>
</reference>
<evidence type="ECO:0000256" key="7">
    <source>
        <dbReference type="ARBA" id="ARBA00022516"/>
    </source>
</evidence>
<sequence length="552" mass="61611">MNHRRNGLLLLALIALYYLLPLEFRPLWQPDEMRYAEISREMLHNGNWITPHFLGLRYFEKPAAGYWINNLGQWLFGHNNFAVRIGAVASTLTSALLLYWLGCRLFASRRIALTGSLIFLTSLLVYGVSTYAVLDPMLTLWLVAAMTLFWWASHAGSRAQRLGGWLLFGLACGMGFMTKGFLALVLPVLAIVPWAAWQRRLNELLRYGPLALLSAALISAPWALAIYHQQPDFWHYFFWVEHIQRFADQDAQHKAPFWYYLPMLIAGTLPWLALLPGALFTAWRQRTAAPGMLYLLCWTLLPLLFFSIAKGKLLTYILPCFAPLALLIAAHGHALAARASRTLRVNAVINVLFGSGAALLIILVLAPWGIGKHPLYAADELLPLSLALIAFAGWALAGALSLGSAARRWQWAALCPLALALCIGGAIPRSVENSRQPQGFIHSVSDKLTGSRYLLSDNPGIASALAWTLRRSDILLYDQQGELRYGLSYADAQDRFVSGDRFSAWLAAHRQQGTVSLVLLLDRDEPLPADLPRADVVCRSDRMLLLQYKPTP</sequence>
<comment type="catalytic activity">
    <reaction evidence="18 19">
        <text>4-amino-4-deoxy-alpha-L-arabinopyranosyl di-trans,octa-cis-undecaprenyl phosphate + lipid IVA = lipid IIA + di-trans,octa-cis-undecaprenyl phosphate.</text>
        <dbReference type="EC" id="2.4.2.43"/>
    </reaction>
</comment>
<evidence type="ECO:0000256" key="13">
    <source>
        <dbReference type="ARBA" id="ARBA00022985"/>
    </source>
</evidence>
<evidence type="ECO:0000256" key="1">
    <source>
        <dbReference type="ARBA" id="ARBA00004429"/>
    </source>
</evidence>
<dbReference type="PANTHER" id="PTHR33908">
    <property type="entry name" value="MANNOSYLTRANSFERASE YKCB-RELATED"/>
    <property type="match status" value="1"/>
</dbReference>
<evidence type="ECO:0000313" key="22">
    <source>
        <dbReference type="Proteomes" id="UP000059419"/>
    </source>
</evidence>
<evidence type="ECO:0000256" key="19">
    <source>
        <dbReference type="HAMAP-Rule" id="MF_01165"/>
    </source>
</evidence>
<feature type="transmembrane region" description="Helical" evidence="19">
    <location>
        <begin position="81"/>
        <end position="102"/>
    </location>
</feature>
<keyword evidence="22" id="KW-1185">Reference proteome</keyword>
<dbReference type="EMBL" id="LN907828">
    <property type="protein sequence ID" value="CUU25770.1"/>
    <property type="molecule type" value="Genomic_DNA"/>
</dbReference>
<keyword evidence="8" id="KW-0997">Cell inner membrane</keyword>
<dbReference type="GO" id="GO:0009245">
    <property type="term" value="P:lipid A biosynthetic process"/>
    <property type="evidence" value="ECO:0007669"/>
    <property type="project" value="UniProtKB-UniRule"/>
</dbReference>
<dbReference type="NCBIfam" id="NF009784">
    <property type="entry name" value="PRK13279.1"/>
    <property type="match status" value="1"/>
</dbReference>
<keyword evidence="11 19" id="KW-0808">Transferase</keyword>
<evidence type="ECO:0000256" key="8">
    <source>
        <dbReference type="ARBA" id="ARBA00022519"/>
    </source>
</evidence>
<feature type="transmembrane region" description="Helical" evidence="19">
    <location>
        <begin position="315"/>
        <end position="336"/>
    </location>
</feature>